<keyword evidence="2" id="KW-1185">Reference proteome</keyword>
<protein>
    <submittedName>
        <fullName evidence="1">Uncharacterized protein</fullName>
    </submittedName>
</protein>
<sequence>MAIDLLTEEIISFAYNNCDNKLLKEIEEDFFNKVKKNQQQYADWLAYDFLLPDKISFGEMFLHQKKEELNDDKRIHVEAGIKGFLSIYEVIKKSDNKALLKNLFTHVVHSVLLQDIVEDVEKHDMVVCRLSSDQESIVISNNIIVLPCQFKTMLVGYVVENYDMAKKHYSYLTYEEYFKKHSIELLKIIDRLLSFQNQAADVTLYQSNYAVKDYNQTKKILDKLNAVQETDDGIEIYLLKENKKIIAEISLQGNKLEVACNSKYERNQIKKLLEEQLNGNIIHMKDEELTIDDLL</sequence>
<dbReference type="RefSeq" id="WP_091539733.1">
    <property type="nucleotide sequence ID" value="NZ_FMUS01000002.1"/>
</dbReference>
<evidence type="ECO:0000313" key="1">
    <source>
        <dbReference type="EMBL" id="SCX95530.1"/>
    </source>
</evidence>
<name>A0A1G5BZR2_9FIRM</name>
<dbReference type="EMBL" id="FMUS01000002">
    <property type="protein sequence ID" value="SCX95530.1"/>
    <property type="molecule type" value="Genomic_DNA"/>
</dbReference>
<accession>A0A1G5BZR2</accession>
<evidence type="ECO:0000313" key="2">
    <source>
        <dbReference type="Proteomes" id="UP000198636"/>
    </source>
</evidence>
<dbReference type="OrthoDB" id="1951267at2"/>
<gene>
    <name evidence="1" type="ORF">SAMN03080606_00571</name>
</gene>
<proteinExistence type="predicted"/>
<reference evidence="1 2" key="1">
    <citation type="submission" date="2016-10" db="EMBL/GenBank/DDBJ databases">
        <authorList>
            <person name="de Groot N.N."/>
        </authorList>
    </citation>
    <scope>NUCLEOTIDE SEQUENCE [LARGE SCALE GENOMIC DNA]</scope>
    <source>
        <strain evidence="1 2">DSM 18978</strain>
    </source>
</reference>
<organism evidence="1 2">
    <name type="scientific">Alkaliphilus peptidifermentans DSM 18978</name>
    <dbReference type="NCBI Taxonomy" id="1120976"/>
    <lineage>
        <taxon>Bacteria</taxon>
        <taxon>Bacillati</taxon>
        <taxon>Bacillota</taxon>
        <taxon>Clostridia</taxon>
        <taxon>Peptostreptococcales</taxon>
        <taxon>Natronincolaceae</taxon>
        <taxon>Alkaliphilus</taxon>
    </lineage>
</organism>
<dbReference type="Proteomes" id="UP000198636">
    <property type="component" value="Unassembled WGS sequence"/>
</dbReference>
<dbReference type="AlphaFoldDB" id="A0A1G5BZR2"/>